<evidence type="ECO:0000313" key="1">
    <source>
        <dbReference type="EMBL" id="EJK53133.1"/>
    </source>
</evidence>
<accession>K0RHE8</accession>
<gene>
    <name evidence="1" type="ORF">THAOC_27488</name>
</gene>
<dbReference type="AlphaFoldDB" id="K0RHE8"/>
<sequence>MDEVSLGDPGPKLGYFDEPLPTLIRSYQQTYGHKGHGHASKEAHDVIVRAYRDIHSHNTYVFTGGIRGYDKLTTERPVHHGKYVMAELRRVNPAPDEVLSLPSPQRDADLDFAIGLRCHIIMLLLETTSGAVLETTLQQGVTNEFLFRMGELALESAQSVRSDIGRLLAFYKSSHAPRSTWSHYRTGWDMTVANYIDVALDLATQAVVKKKTHRYEAVTA</sequence>
<name>K0RHE8_THAOC</name>
<dbReference type="EMBL" id="AGNL01038416">
    <property type="protein sequence ID" value="EJK53133.1"/>
    <property type="molecule type" value="Genomic_DNA"/>
</dbReference>
<proteinExistence type="predicted"/>
<dbReference type="Proteomes" id="UP000266841">
    <property type="component" value="Unassembled WGS sequence"/>
</dbReference>
<protein>
    <submittedName>
        <fullName evidence="1">Uncharacterized protein</fullName>
    </submittedName>
</protein>
<comment type="caution">
    <text evidence="1">The sequence shown here is derived from an EMBL/GenBank/DDBJ whole genome shotgun (WGS) entry which is preliminary data.</text>
</comment>
<evidence type="ECO:0000313" key="2">
    <source>
        <dbReference type="Proteomes" id="UP000266841"/>
    </source>
</evidence>
<organism evidence="1 2">
    <name type="scientific">Thalassiosira oceanica</name>
    <name type="common">Marine diatom</name>
    <dbReference type="NCBI Taxonomy" id="159749"/>
    <lineage>
        <taxon>Eukaryota</taxon>
        <taxon>Sar</taxon>
        <taxon>Stramenopiles</taxon>
        <taxon>Ochrophyta</taxon>
        <taxon>Bacillariophyta</taxon>
        <taxon>Coscinodiscophyceae</taxon>
        <taxon>Thalassiosirophycidae</taxon>
        <taxon>Thalassiosirales</taxon>
        <taxon>Thalassiosiraceae</taxon>
        <taxon>Thalassiosira</taxon>
    </lineage>
</organism>
<keyword evidence="2" id="KW-1185">Reference proteome</keyword>
<reference evidence="1 2" key="1">
    <citation type="journal article" date="2012" name="Genome Biol.">
        <title>Genome and low-iron response of an oceanic diatom adapted to chronic iron limitation.</title>
        <authorList>
            <person name="Lommer M."/>
            <person name="Specht M."/>
            <person name="Roy A.S."/>
            <person name="Kraemer L."/>
            <person name="Andreson R."/>
            <person name="Gutowska M.A."/>
            <person name="Wolf J."/>
            <person name="Bergner S.V."/>
            <person name="Schilhabel M.B."/>
            <person name="Klostermeier U.C."/>
            <person name="Beiko R.G."/>
            <person name="Rosenstiel P."/>
            <person name="Hippler M."/>
            <person name="Laroche J."/>
        </authorList>
    </citation>
    <scope>NUCLEOTIDE SEQUENCE [LARGE SCALE GENOMIC DNA]</scope>
    <source>
        <strain evidence="1 2">CCMP1005</strain>
    </source>
</reference>